<reference evidence="2 3" key="1">
    <citation type="submission" date="2014-10" db="EMBL/GenBank/DDBJ databases">
        <authorList>
            <person name="Seo M.-J."/>
            <person name="Seok Y.J."/>
            <person name="Cha I.-T."/>
        </authorList>
    </citation>
    <scope>NUCLEOTIDE SEQUENCE [LARGE SCALE GENOMIC DNA]</scope>
    <source>
        <strain evidence="2 3">NEU</strain>
    </source>
</reference>
<name>A0A1S2NAY4_9BURK</name>
<evidence type="ECO:0000313" key="3">
    <source>
        <dbReference type="Proteomes" id="UP000180246"/>
    </source>
</evidence>
<dbReference type="RefSeq" id="WP_071362041.1">
    <property type="nucleotide sequence ID" value="NZ_CAUQYF010000126.1"/>
</dbReference>
<dbReference type="Pfam" id="PF24733">
    <property type="entry name" value="DUF7684"/>
    <property type="match status" value="1"/>
</dbReference>
<feature type="domain" description="DUF7684" evidence="1">
    <location>
        <begin position="7"/>
        <end position="140"/>
    </location>
</feature>
<dbReference type="AlphaFoldDB" id="A0A1S2NAY4"/>
<comment type="caution">
    <text evidence="2">The sequence shown here is derived from an EMBL/GenBank/DDBJ whole genome shotgun (WGS) entry which is preliminary data.</text>
</comment>
<proteinExistence type="predicted"/>
<evidence type="ECO:0000259" key="1">
    <source>
        <dbReference type="Pfam" id="PF24733"/>
    </source>
</evidence>
<gene>
    <name evidence="2" type="ORF">LO55_3000</name>
</gene>
<dbReference type="EMBL" id="JRYB01000001">
    <property type="protein sequence ID" value="OIJ42251.1"/>
    <property type="molecule type" value="Genomic_DNA"/>
</dbReference>
<dbReference type="InterPro" id="IPR056101">
    <property type="entry name" value="DUF7684"/>
</dbReference>
<organism evidence="2 3">
    <name type="scientific">Massilia timonae</name>
    <dbReference type="NCBI Taxonomy" id="47229"/>
    <lineage>
        <taxon>Bacteria</taxon>
        <taxon>Pseudomonadati</taxon>
        <taxon>Pseudomonadota</taxon>
        <taxon>Betaproteobacteria</taxon>
        <taxon>Burkholderiales</taxon>
        <taxon>Oxalobacteraceae</taxon>
        <taxon>Telluria group</taxon>
        <taxon>Massilia</taxon>
    </lineage>
</organism>
<protein>
    <recommendedName>
        <fullName evidence="1">DUF7684 domain-containing protein</fullName>
    </recommendedName>
</protein>
<accession>A0A1S2NAY4</accession>
<evidence type="ECO:0000313" key="2">
    <source>
        <dbReference type="EMBL" id="OIJ42251.1"/>
    </source>
</evidence>
<sequence length="141" mass="16142">MQAHKAHYLQLRPHDALPDLKHLAPFMAVVVIDDDSDEMWRWDVARWLVDSGCRYMLAWGKECASWNEAVEDAALEAFDYEDVAPEQAVLTTAHEDEDLDEVFWFARHRASHPALRFSTAVILHVAVRGRPDELLAQFADA</sequence>
<dbReference type="Proteomes" id="UP000180246">
    <property type="component" value="Unassembled WGS sequence"/>
</dbReference>